<dbReference type="SUPFAM" id="SSF51905">
    <property type="entry name" value="FAD/NAD(P)-binding domain"/>
    <property type="match status" value="1"/>
</dbReference>
<dbReference type="Proteomes" id="UP001268542">
    <property type="component" value="Unassembled WGS sequence"/>
</dbReference>
<name>A0ABU3PUX8_9ACTN</name>
<dbReference type="InterPro" id="IPR036188">
    <property type="entry name" value="FAD/NAD-bd_sf"/>
</dbReference>
<organism evidence="2 3">
    <name type="scientific">Nocardioides imazamoxiresistens</name>
    <dbReference type="NCBI Taxonomy" id="3231893"/>
    <lineage>
        <taxon>Bacteria</taxon>
        <taxon>Bacillati</taxon>
        <taxon>Actinomycetota</taxon>
        <taxon>Actinomycetes</taxon>
        <taxon>Propionibacteriales</taxon>
        <taxon>Nocardioidaceae</taxon>
        <taxon>Nocardioides</taxon>
    </lineage>
</organism>
<accession>A0ABU3PUX8</accession>
<evidence type="ECO:0000313" key="3">
    <source>
        <dbReference type="Proteomes" id="UP001268542"/>
    </source>
</evidence>
<reference evidence="2 3" key="1">
    <citation type="submission" date="2023-08" db="EMBL/GenBank/DDBJ databases">
        <title>Nocardioides seae sp. nov., a bacterium isolated from a soil.</title>
        <authorList>
            <person name="Wang X."/>
        </authorList>
    </citation>
    <scope>NUCLEOTIDE SEQUENCE [LARGE SCALE GENOMIC DNA]</scope>
    <source>
        <strain evidence="2 3">YZH12</strain>
    </source>
</reference>
<evidence type="ECO:0000313" key="2">
    <source>
        <dbReference type="EMBL" id="MDT9592999.1"/>
    </source>
</evidence>
<dbReference type="RefSeq" id="WP_315732426.1">
    <property type="nucleotide sequence ID" value="NZ_JAVYII010000003.1"/>
</dbReference>
<comment type="caution">
    <text evidence="2">The sequence shown here is derived from an EMBL/GenBank/DDBJ whole genome shotgun (WGS) entry which is preliminary data.</text>
</comment>
<keyword evidence="3" id="KW-1185">Reference proteome</keyword>
<dbReference type="InterPro" id="IPR002937">
    <property type="entry name" value="Amino_oxidase"/>
</dbReference>
<dbReference type="Pfam" id="PF01593">
    <property type="entry name" value="Amino_oxidase"/>
    <property type="match status" value="1"/>
</dbReference>
<feature type="domain" description="Amine oxidase" evidence="1">
    <location>
        <begin position="16"/>
        <end position="423"/>
    </location>
</feature>
<dbReference type="PANTHER" id="PTHR42841">
    <property type="entry name" value="AMINE OXIDASE"/>
    <property type="match status" value="1"/>
</dbReference>
<gene>
    <name evidence="2" type="ORF">RDV89_07965</name>
</gene>
<evidence type="ECO:0000259" key="1">
    <source>
        <dbReference type="Pfam" id="PF01593"/>
    </source>
</evidence>
<proteinExistence type="predicted"/>
<dbReference type="Gene3D" id="3.50.50.60">
    <property type="entry name" value="FAD/NAD(P)-binding domain"/>
    <property type="match status" value="1"/>
</dbReference>
<sequence>MGGVDEADVVVVGAGLAGLRCAGELEDAGLRVVVLERADAVGGRIRTDTVDGHLVDRGFQLLNPGYPAVRRWVDVAALDLHAFTAGVAVRGETGVRRLGHPWHAPALLPASAAAMATSVPDALRLARWVAPVLPTAVPGRSTAGLGERLAAAPDAALADSLDAAGVGGLPRRVLDGFLAGVVLDDTGATSAQFARLLVSSFVEDTPALPREGMEALPRQLAARLREPVRTGVEVESVTGGAPARVRTSAGEVIARAVVVAGDATAAERLLGIAAPPWRGVVTEWYSAPSSPAPADRARILHVDGRARPRGPLVNAAVMSAAAPSYAPPGRHTVAASALLGPGRPSPSSAAMRNHAGELFGRDPGGWELLRRDEVPHALPAQAPPLSLRRPVALGDGLFVAGDHRDTASIQGALVGGHRAARAALEHLRGTGS</sequence>
<dbReference type="EMBL" id="JAVYII010000003">
    <property type="protein sequence ID" value="MDT9592999.1"/>
    <property type="molecule type" value="Genomic_DNA"/>
</dbReference>
<protein>
    <submittedName>
        <fullName evidence="2">FAD-dependent oxidoreductase</fullName>
    </submittedName>
</protein>